<gene>
    <name evidence="2" type="ORF">I8J32_016175</name>
</gene>
<feature type="transmembrane region" description="Helical" evidence="1">
    <location>
        <begin position="30"/>
        <end position="51"/>
    </location>
</feature>
<feature type="transmembrane region" description="Helical" evidence="1">
    <location>
        <begin position="89"/>
        <end position="115"/>
    </location>
</feature>
<name>A0A975ARS8_9GAMM</name>
<accession>A0A975ARS8</accession>
<sequence length="117" mass="12218">MLLTATVLLALTALGGLVMAAIRFTRAVNPPAWLAMLHGLLASAGLSLLIFDVFTRAVPPAAILSMVLFIAAAGGGAILSLVYKWRHRLLPAWLVAVHALLAACAFVLLVVAVLADH</sequence>
<feature type="transmembrane region" description="Helical" evidence="1">
    <location>
        <begin position="63"/>
        <end position="83"/>
    </location>
</feature>
<dbReference type="EMBL" id="CP071518">
    <property type="protein sequence ID" value="QSX78199.1"/>
    <property type="molecule type" value="Genomic_DNA"/>
</dbReference>
<dbReference type="KEGG" id="lsf:I8J32_016175"/>
<organism evidence="2 3">
    <name type="scientific">Agrilutibacter solisilvae</name>
    <dbReference type="NCBI Taxonomy" id="2763317"/>
    <lineage>
        <taxon>Bacteria</taxon>
        <taxon>Pseudomonadati</taxon>
        <taxon>Pseudomonadota</taxon>
        <taxon>Gammaproteobacteria</taxon>
        <taxon>Lysobacterales</taxon>
        <taxon>Lysobacteraceae</taxon>
        <taxon>Agrilutibacter</taxon>
    </lineage>
</organism>
<keyword evidence="1" id="KW-0472">Membrane</keyword>
<protein>
    <submittedName>
        <fullName evidence="2">Uncharacterized protein</fullName>
    </submittedName>
</protein>
<evidence type="ECO:0000313" key="3">
    <source>
        <dbReference type="Proteomes" id="UP000639274"/>
    </source>
</evidence>
<reference evidence="2 3" key="1">
    <citation type="submission" date="2021-03" db="EMBL/GenBank/DDBJ databases">
        <title>Lysobacter sp. nov. isolated from soil of gangwondo yeongwol, south Korea.</title>
        <authorList>
            <person name="Kim K.R."/>
            <person name="Kim K.H."/>
            <person name="Jeon C.O."/>
        </authorList>
    </citation>
    <scope>NUCLEOTIDE SEQUENCE [LARGE SCALE GENOMIC DNA]</scope>
    <source>
        <strain evidence="2 3">R19</strain>
    </source>
</reference>
<keyword evidence="1" id="KW-1133">Transmembrane helix</keyword>
<evidence type="ECO:0000256" key="1">
    <source>
        <dbReference type="SAM" id="Phobius"/>
    </source>
</evidence>
<dbReference type="Proteomes" id="UP000639274">
    <property type="component" value="Chromosome"/>
</dbReference>
<proteinExistence type="predicted"/>
<keyword evidence="3" id="KW-1185">Reference proteome</keyword>
<dbReference type="RefSeq" id="WP_200613560.1">
    <property type="nucleotide sequence ID" value="NZ_CP071518.1"/>
</dbReference>
<dbReference type="AlphaFoldDB" id="A0A975ARS8"/>
<keyword evidence="1" id="KW-0812">Transmembrane</keyword>
<evidence type="ECO:0000313" key="2">
    <source>
        <dbReference type="EMBL" id="QSX78199.1"/>
    </source>
</evidence>